<name>A0AAE0P4S8_9PEZI</name>
<keyword evidence="4" id="KW-0812">Transmembrane</keyword>
<comment type="caution">
    <text evidence="7">The sequence shown here is derived from an EMBL/GenBank/DDBJ whole genome shotgun (WGS) entry which is preliminary data.</text>
</comment>
<evidence type="ECO:0000313" key="7">
    <source>
        <dbReference type="EMBL" id="KAK3393301.1"/>
    </source>
</evidence>
<keyword evidence="8" id="KW-1185">Reference proteome</keyword>
<dbReference type="Pfam" id="PF08386">
    <property type="entry name" value="Abhydrolase_4"/>
    <property type="match status" value="1"/>
</dbReference>
<feature type="transmembrane region" description="Helical" evidence="4">
    <location>
        <begin position="26"/>
        <end position="47"/>
    </location>
</feature>
<sequence length="660" mass="72625">MDPKSRNDRGTLASASRRHHHDRRQLKWRAVWLATALTTLAVVAALFCSGQGRGLLSISWLWYSSYTQTTPRGTNPPAQRQQDTIKWVDIPPSRTIQWHPCDGGYECARLDVPMDWLDPSHKHRVVLAVVRLRAARTAHGEYRGPVFFNPGGPGGSGVWSLRHHGRDLQTIVGDNHDIVSFDPRGVSASVPRIECWGSAQNKLFWNLQDVGVVDAHPGVLYDSYARAGALSRACEQNHLLGAGGDAEGSILRHSSTSYHARDMLAILESMGETKLKYWGFSYGTVLGGTFAAMYPDKVEKMVNDGNVDYKEWYYGDVNSYINFLYDTDKVMDAFYEFCHKAGPLRCLFYATTPPLIKERLDALLAQIRVTPVLIPPASSAVDASGPEMPELVTYSKVRRMISTMLYQPIHRFRPVAEVLAGLEGGDGIPYYKYAYGGGPSPSAFCLAETVPPTVPISGPEEEGTDDVFPAVMCSDDAHAINETLAEFEMYANRLQEVSTAAGVVQISMRMSCVGRTVRPKWRFNGPFTAPANATTYPLLFIANIADNITPLVSARNNSAGFPGSVVLIQNSYGHTSLAAASTCTSRYIRDYFQHGTLPAQDTVCAPDADPFEAAFFMGNVGGMHDADADDDVDDVDELTRAIRKLSREANFALNFRAPGF</sequence>
<dbReference type="InterPro" id="IPR013595">
    <property type="entry name" value="Pept_S33_TAP-like_C"/>
</dbReference>
<proteinExistence type="inferred from homology"/>
<protein>
    <submittedName>
        <fullName evidence="7">TAP-like protein-domain-containing protein</fullName>
    </submittedName>
</protein>
<dbReference type="SUPFAM" id="SSF53474">
    <property type="entry name" value="alpha/beta-Hydrolases"/>
    <property type="match status" value="1"/>
</dbReference>
<dbReference type="InterPro" id="IPR029058">
    <property type="entry name" value="AB_hydrolase_fold"/>
</dbReference>
<dbReference type="Proteomes" id="UP001285441">
    <property type="component" value="Unassembled WGS sequence"/>
</dbReference>
<evidence type="ECO:0000259" key="5">
    <source>
        <dbReference type="Pfam" id="PF00561"/>
    </source>
</evidence>
<accession>A0AAE0P4S8</accession>
<dbReference type="AlphaFoldDB" id="A0AAE0P4S8"/>
<evidence type="ECO:0000256" key="2">
    <source>
        <dbReference type="ARBA" id="ARBA00022801"/>
    </source>
</evidence>
<feature type="domain" description="Peptidase S33 tripeptidyl aminopeptidase-like C-terminal" evidence="6">
    <location>
        <begin position="501"/>
        <end position="604"/>
    </location>
</feature>
<reference evidence="7" key="2">
    <citation type="submission" date="2023-06" db="EMBL/GenBank/DDBJ databases">
        <authorList>
            <consortium name="Lawrence Berkeley National Laboratory"/>
            <person name="Haridas S."/>
            <person name="Hensen N."/>
            <person name="Bonometti L."/>
            <person name="Westerberg I."/>
            <person name="Brannstrom I.O."/>
            <person name="Guillou S."/>
            <person name="Cros-Aarteil S."/>
            <person name="Calhoun S."/>
            <person name="Kuo A."/>
            <person name="Mondo S."/>
            <person name="Pangilinan J."/>
            <person name="Riley R."/>
            <person name="LaButti K."/>
            <person name="Andreopoulos B."/>
            <person name="Lipzen A."/>
            <person name="Chen C."/>
            <person name="Yanf M."/>
            <person name="Daum C."/>
            <person name="Ng V."/>
            <person name="Clum A."/>
            <person name="Steindorff A."/>
            <person name="Ohm R."/>
            <person name="Martin F."/>
            <person name="Silar P."/>
            <person name="Natvig D."/>
            <person name="Lalanne C."/>
            <person name="Gautier V."/>
            <person name="Ament-velasquez S.L."/>
            <person name="Kruys A."/>
            <person name="Hutchinson M.I."/>
            <person name="Powell A.J."/>
            <person name="Barry K."/>
            <person name="Miller A.N."/>
            <person name="Grigoriev I.V."/>
            <person name="Debuchy R."/>
            <person name="Gladieux P."/>
            <person name="Thoren M.H."/>
            <person name="Johannesson H."/>
        </authorList>
    </citation>
    <scope>NUCLEOTIDE SEQUENCE</scope>
    <source>
        <strain evidence="7">CBS 232.78</strain>
    </source>
</reference>
<evidence type="ECO:0000256" key="1">
    <source>
        <dbReference type="ARBA" id="ARBA00010088"/>
    </source>
</evidence>
<feature type="region of interest" description="Disordered" evidence="3">
    <location>
        <begin position="1"/>
        <end position="20"/>
    </location>
</feature>
<dbReference type="PANTHER" id="PTHR43248">
    <property type="entry name" value="2-SUCCINYL-6-HYDROXY-2,4-CYCLOHEXADIENE-1-CARBOXYLATE SYNTHASE"/>
    <property type="match status" value="1"/>
</dbReference>
<evidence type="ECO:0000256" key="3">
    <source>
        <dbReference type="SAM" id="MobiDB-lite"/>
    </source>
</evidence>
<dbReference type="InterPro" id="IPR051601">
    <property type="entry name" value="Serine_prot/Carboxylest_S33"/>
</dbReference>
<feature type="domain" description="AB hydrolase-1" evidence="5">
    <location>
        <begin position="145"/>
        <end position="306"/>
    </location>
</feature>
<dbReference type="Pfam" id="PF00561">
    <property type="entry name" value="Abhydrolase_1"/>
    <property type="match status" value="1"/>
</dbReference>
<keyword evidence="4" id="KW-0472">Membrane</keyword>
<dbReference type="InterPro" id="IPR000073">
    <property type="entry name" value="AB_hydrolase_1"/>
</dbReference>
<keyword evidence="4" id="KW-1133">Transmembrane helix</keyword>
<dbReference type="EMBL" id="JAULSW010000001">
    <property type="protein sequence ID" value="KAK3393301.1"/>
    <property type="molecule type" value="Genomic_DNA"/>
</dbReference>
<evidence type="ECO:0000256" key="4">
    <source>
        <dbReference type="SAM" id="Phobius"/>
    </source>
</evidence>
<dbReference type="PANTHER" id="PTHR43248:SF25">
    <property type="entry name" value="AB HYDROLASE-1 DOMAIN-CONTAINING PROTEIN-RELATED"/>
    <property type="match status" value="1"/>
</dbReference>
<evidence type="ECO:0000313" key="8">
    <source>
        <dbReference type="Proteomes" id="UP001285441"/>
    </source>
</evidence>
<dbReference type="Gene3D" id="3.40.50.1820">
    <property type="entry name" value="alpha/beta hydrolase"/>
    <property type="match status" value="1"/>
</dbReference>
<comment type="similarity">
    <text evidence="1">Belongs to the peptidase S33 family.</text>
</comment>
<organism evidence="7 8">
    <name type="scientific">Podospora didyma</name>
    <dbReference type="NCBI Taxonomy" id="330526"/>
    <lineage>
        <taxon>Eukaryota</taxon>
        <taxon>Fungi</taxon>
        <taxon>Dikarya</taxon>
        <taxon>Ascomycota</taxon>
        <taxon>Pezizomycotina</taxon>
        <taxon>Sordariomycetes</taxon>
        <taxon>Sordariomycetidae</taxon>
        <taxon>Sordariales</taxon>
        <taxon>Podosporaceae</taxon>
        <taxon>Podospora</taxon>
    </lineage>
</organism>
<reference evidence="7" key="1">
    <citation type="journal article" date="2023" name="Mol. Phylogenet. Evol.">
        <title>Genome-scale phylogeny and comparative genomics of the fungal order Sordariales.</title>
        <authorList>
            <person name="Hensen N."/>
            <person name="Bonometti L."/>
            <person name="Westerberg I."/>
            <person name="Brannstrom I.O."/>
            <person name="Guillou S."/>
            <person name="Cros-Aarteil S."/>
            <person name="Calhoun S."/>
            <person name="Haridas S."/>
            <person name="Kuo A."/>
            <person name="Mondo S."/>
            <person name="Pangilinan J."/>
            <person name="Riley R."/>
            <person name="LaButti K."/>
            <person name="Andreopoulos B."/>
            <person name="Lipzen A."/>
            <person name="Chen C."/>
            <person name="Yan M."/>
            <person name="Daum C."/>
            <person name="Ng V."/>
            <person name="Clum A."/>
            <person name="Steindorff A."/>
            <person name="Ohm R.A."/>
            <person name="Martin F."/>
            <person name="Silar P."/>
            <person name="Natvig D.O."/>
            <person name="Lalanne C."/>
            <person name="Gautier V."/>
            <person name="Ament-Velasquez S.L."/>
            <person name="Kruys A."/>
            <person name="Hutchinson M.I."/>
            <person name="Powell A.J."/>
            <person name="Barry K."/>
            <person name="Miller A.N."/>
            <person name="Grigoriev I.V."/>
            <person name="Debuchy R."/>
            <person name="Gladieux P."/>
            <person name="Hiltunen Thoren M."/>
            <person name="Johannesson H."/>
        </authorList>
    </citation>
    <scope>NUCLEOTIDE SEQUENCE</scope>
    <source>
        <strain evidence="7">CBS 232.78</strain>
    </source>
</reference>
<dbReference type="GO" id="GO:0016787">
    <property type="term" value="F:hydrolase activity"/>
    <property type="evidence" value="ECO:0007669"/>
    <property type="project" value="UniProtKB-KW"/>
</dbReference>
<gene>
    <name evidence="7" type="ORF">B0H63DRAFT_15348</name>
</gene>
<evidence type="ECO:0000259" key="6">
    <source>
        <dbReference type="Pfam" id="PF08386"/>
    </source>
</evidence>
<keyword evidence="2" id="KW-0378">Hydrolase</keyword>